<dbReference type="PANTHER" id="PTHR24148:SF64">
    <property type="entry name" value="HETEROKARYON INCOMPATIBILITY DOMAIN-CONTAINING PROTEIN"/>
    <property type="match status" value="1"/>
</dbReference>
<dbReference type="InterPro" id="IPR010730">
    <property type="entry name" value="HET"/>
</dbReference>
<dbReference type="Pfam" id="PF06985">
    <property type="entry name" value="HET"/>
    <property type="match status" value="1"/>
</dbReference>
<evidence type="ECO:0000313" key="3">
    <source>
        <dbReference type="Proteomes" id="UP000799770"/>
    </source>
</evidence>
<dbReference type="EMBL" id="ML977337">
    <property type="protein sequence ID" value="KAF2110753.1"/>
    <property type="molecule type" value="Genomic_DNA"/>
</dbReference>
<reference evidence="2" key="1">
    <citation type="journal article" date="2020" name="Stud. Mycol.">
        <title>101 Dothideomycetes genomes: a test case for predicting lifestyles and emergence of pathogens.</title>
        <authorList>
            <person name="Haridas S."/>
            <person name="Albert R."/>
            <person name="Binder M."/>
            <person name="Bloem J."/>
            <person name="Labutti K."/>
            <person name="Salamov A."/>
            <person name="Andreopoulos B."/>
            <person name="Baker S."/>
            <person name="Barry K."/>
            <person name="Bills G."/>
            <person name="Bluhm B."/>
            <person name="Cannon C."/>
            <person name="Castanera R."/>
            <person name="Culley D."/>
            <person name="Daum C."/>
            <person name="Ezra D."/>
            <person name="Gonzalez J."/>
            <person name="Henrissat B."/>
            <person name="Kuo A."/>
            <person name="Liang C."/>
            <person name="Lipzen A."/>
            <person name="Lutzoni F."/>
            <person name="Magnuson J."/>
            <person name="Mondo S."/>
            <person name="Nolan M."/>
            <person name="Ohm R."/>
            <person name="Pangilinan J."/>
            <person name="Park H.-J."/>
            <person name="Ramirez L."/>
            <person name="Alfaro M."/>
            <person name="Sun H."/>
            <person name="Tritt A."/>
            <person name="Yoshinaga Y."/>
            <person name="Zwiers L.-H."/>
            <person name="Turgeon B."/>
            <person name="Goodwin S."/>
            <person name="Spatafora J."/>
            <person name="Crous P."/>
            <person name="Grigoriev I."/>
        </authorList>
    </citation>
    <scope>NUCLEOTIDE SEQUENCE</scope>
    <source>
        <strain evidence="2">CBS 627.86</strain>
    </source>
</reference>
<dbReference type="Pfam" id="PF26639">
    <property type="entry name" value="Het-6_barrel"/>
    <property type="match status" value="1"/>
</dbReference>
<name>A0A6A5YV36_9PLEO</name>
<feature type="domain" description="Heterokaryon incompatibility" evidence="1">
    <location>
        <begin position="55"/>
        <end position="236"/>
    </location>
</feature>
<evidence type="ECO:0000259" key="1">
    <source>
        <dbReference type="Pfam" id="PF06985"/>
    </source>
</evidence>
<protein>
    <submittedName>
        <fullName evidence="2">Heterokaryon incompatibility protein-domain-containing protein</fullName>
    </submittedName>
</protein>
<proteinExistence type="predicted"/>
<dbReference type="PANTHER" id="PTHR24148">
    <property type="entry name" value="ANKYRIN REPEAT DOMAIN-CONTAINING PROTEIN 39 HOMOLOG-RELATED"/>
    <property type="match status" value="1"/>
</dbReference>
<gene>
    <name evidence="2" type="ORF">BDV96DRAFT_583676</name>
</gene>
<dbReference type="OrthoDB" id="2157530at2759"/>
<dbReference type="Proteomes" id="UP000799770">
    <property type="component" value="Unassembled WGS sequence"/>
</dbReference>
<sequence length="656" mass="74159">MGETSRSIPTASSRPARYIYKPLRESGQIRTLVIHPTSSRIECSIRNRKHKTGGYHALSYGWGSEERPFEAVVVGLKGKELGYIPLTKNLRDALCDLRETKELGKNMFWIDQICINQEDSNEKNTQVAMMRSIYQNANGVIVYLGAAVDISQEERGLKLLQTLWSYYKNDLPKVYHSSSLYDLYLKAFKGEVKALLQKLEELGIDKTEYDISTGDWNWLYGVCSGEWTQRLWMVQEQLLNGNTVMLRGRHVLSWESLAGISLLASILDIFPQELSIAFRRQKSNDGDPKGLLHALYFLAGTRYRMATLNPEHEFTPTAPLRGVMQYLRALQCRDPRDRVYALMSVSGDTERLGIVPDYSESNTALRLSLHLTQRLIELNINTLIDVCTSRPPNAATSSPSWVLSLVFPDDFSPPFTFDEVFRPHPYVNVETNTQFDLESTPPTMTVRGRILDTTSTILTRTVADEDGTATGTDYMANICSLLSRSDLSDDVLSSLAHALLWLNYRSATVPFTAEDSAYYIWCLFKEYISTPGISDEVSRKCAELIPRLASLCPYLRGLYSGPEDAKFEATMLPAIRTSMEGRSLCYTEAGRFCNTMHDAKPLDSIAAFQGANSLYVLRQAGERYRLVGDAYVSGLMWSEAYEDLNYEEVDYDIELI</sequence>
<dbReference type="AlphaFoldDB" id="A0A6A5YV36"/>
<accession>A0A6A5YV36</accession>
<dbReference type="InterPro" id="IPR052895">
    <property type="entry name" value="HetReg/Transcr_Mod"/>
</dbReference>
<keyword evidence="3" id="KW-1185">Reference proteome</keyword>
<organism evidence="2 3">
    <name type="scientific">Lophiotrema nucula</name>
    <dbReference type="NCBI Taxonomy" id="690887"/>
    <lineage>
        <taxon>Eukaryota</taxon>
        <taxon>Fungi</taxon>
        <taxon>Dikarya</taxon>
        <taxon>Ascomycota</taxon>
        <taxon>Pezizomycotina</taxon>
        <taxon>Dothideomycetes</taxon>
        <taxon>Pleosporomycetidae</taxon>
        <taxon>Pleosporales</taxon>
        <taxon>Lophiotremataceae</taxon>
        <taxon>Lophiotrema</taxon>
    </lineage>
</organism>
<evidence type="ECO:0000313" key="2">
    <source>
        <dbReference type="EMBL" id="KAF2110753.1"/>
    </source>
</evidence>